<dbReference type="EMBL" id="PQVF01000008">
    <property type="protein sequence ID" value="POY36101.1"/>
    <property type="molecule type" value="Genomic_DNA"/>
</dbReference>
<reference evidence="1 2" key="1">
    <citation type="submission" date="2018-01" db="EMBL/GenBank/DDBJ databases">
        <authorList>
            <person name="Gaut B.S."/>
            <person name="Morton B.R."/>
            <person name="Clegg M.T."/>
            <person name="Duvall M.R."/>
        </authorList>
    </citation>
    <scope>NUCLEOTIDE SEQUENCE [LARGE SCALE GENOMIC DNA]</scope>
    <source>
        <strain evidence="1 2">HR-AV</strain>
    </source>
</reference>
<dbReference type="OrthoDB" id="9796058at2"/>
<comment type="caution">
    <text evidence="1">The sequence shown here is derived from an EMBL/GenBank/DDBJ whole genome shotgun (WGS) entry which is preliminary data.</text>
</comment>
<gene>
    <name evidence="1" type="ORF">C3K47_12955</name>
</gene>
<protein>
    <submittedName>
        <fullName evidence="1">General stress protein CsbD</fullName>
    </submittedName>
</protein>
<dbReference type="Proteomes" id="UP000236893">
    <property type="component" value="Unassembled WGS sequence"/>
</dbReference>
<name>A0A2S5A0I5_9SPHI</name>
<organism evidence="1 2">
    <name type="scientific">Solitalea longa</name>
    <dbReference type="NCBI Taxonomy" id="2079460"/>
    <lineage>
        <taxon>Bacteria</taxon>
        <taxon>Pseudomonadati</taxon>
        <taxon>Bacteroidota</taxon>
        <taxon>Sphingobacteriia</taxon>
        <taxon>Sphingobacteriales</taxon>
        <taxon>Sphingobacteriaceae</taxon>
        <taxon>Solitalea</taxon>
    </lineage>
</organism>
<evidence type="ECO:0000313" key="2">
    <source>
        <dbReference type="Proteomes" id="UP000236893"/>
    </source>
</evidence>
<dbReference type="InterPro" id="IPR036629">
    <property type="entry name" value="YjbJ_sf"/>
</dbReference>
<dbReference type="Gene3D" id="1.10.1470.10">
    <property type="entry name" value="YjbJ"/>
    <property type="match status" value="1"/>
</dbReference>
<accession>A0A2S5A0I5</accession>
<dbReference type="AlphaFoldDB" id="A0A2S5A0I5"/>
<proteinExistence type="predicted"/>
<keyword evidence="2" id="KW-1185">Reference proteome</keyword>
<evidence type="ECO:0000313" key="1">
    <source>
        <dbReference type="EMBL" id="POY36101.1"/>
    </source>
</evidence>
<dbReference type="RefSeq" id="WP_103789565.1">
    <property type="nucleotide sequence ID" value="NZ_PQVF01000008.1"/>
</dbReference>
<sequence length="70" mass="8037">MGTTPSSSRPTGTFGQQKWSEQKVKLIAKYPVLTEADVHYEQGNREDMMRKIETKLGKTKQELDLIIQKL</sequence>